<evidence type="ECO:0000313" key="3">
    <source>
        <dbReference type="Proteomes" id="UP000249082"/>
    </source>
</evidence>
<reference evidence="2 3" key="1">
    <citation type="submission" date="2017-08" db="EMBL/GenBank/DDBJ databases">
        <title>Infants hospitalized years apart are colonized by the same room-sourced microbial strains.</title>
        <authorList>
            <person name="Brooks B."/>
            <person name="Olm M.R."/>
            <person name="Firek B.A."/>
            <person name="Baker R."/>
            <person name="Thomas B.C."/>
            <person name="Morowitz M.J."/>
            <person name="Banfield J.F."/>
        </authorList>
    </citation>
    <scope>NUCLEOTIDE SEQUENCE [LARGE SCALE GENOMIC DNA]</scope>
    <source>
        <strain evidence="2">S2_005_002_R2_33</strain>
    </source>
</reference>
<keyword evidence="2" id="KW-0808">Transferase</keyword>
<sequence length="338" mass="37919">MLVSSPRYTAHFVQPVAPQEPVPVRLLVGDRRLDLAVRRPMDFAAMTLLSHHAVSKRTDDLEGPGPRAFTKRAISRWSRPIRLGRFLDTRHIEPNNISHLLMDIVPLCLAARRALGDIAFVFRPLQPPFRDLLLHFGIDPVCTYRPVAGERLSFRLSRGLAQFGIDARFDAPLYSYTGEVYEDHLAAGNGPRNVFVSRRGPRAPTNGAELEVFLTRRGFSVLYLEDHPIPEQIARMQAADRVIAIHGAALAFLALKETTSTVIEIMPPHVYHDHFPVGIGHKVGRYVQLIPEFDEDVQFRGWPAIYPHKQRPFAVDLVQLEEALDDDATGLAPKALTG</sequence>
<proteinExistence type="predicted"/>
<comment type="caution">
    <text evidence="2">The sequence shown here is derived from an EMBL/GenBank/DDBJ whole genome shotgun (WGS) entry which is preliminary data.</text>
</comment>
<dbReference type="AlphaFoldDB" id="A0A2W5NFG3"/>
<dbReference type="Proteomes" id="UP000249082">
    <property type="component" value="Unassembled WGS sequence"/>
</dbReference>
<name>A0A2W5NFG3_9SPHN</name>
<protein>
    <submittedName>
        <fullName evidence="2">Glycosyltransferase family 61 protein</fullName>
    </submittedName>
</protein>
<organism evidence="2 3">
    <name type="scientific">Novosphingobium pentaromativorans</name>
    <dbReference type="NCBI Taxonomy" id="205844"/>
    <lineage>
        <taxon>Bacteria</taxon>
        <taxon>Pseudomonadati</taxon>
        <taxon>Pseudomonadota</taxon>
        <taxon>Alphaproteobacteria</taxon>
        <taxon>Sphingomonadales</taxon>
        <taxon>Sphingomonadaceae</taxon>
        <taxon>Novosphingobium</taxon>
    </lineage>
</organism>
<dbReference type="Pfam" id="PF04577">
    <property type="entry name" value="Glyco_transf_61"/>
    <property type="match status" value="1"/>
</dbReference>
<feature type="domain" description="Glycosyltransferase 61 catalytic" evidence="1">
    <location>
        <begin position="170"/>
        <end position="253"/>
    </location>
</feature>
<dbReference type="GO" id="GO:0016757">
    <property type="term" value="F:glycosyltransferase activity"/>
    <property type="evidence" value="ECO:0007669"/>
    <property type="project" value="InterPro"/>
</dbReference>
<dbReference type="EMBL" id="QFPX01000031">
    <property type="protein sequence ID" value="PZQ50959.1"/>
    <property type="molecule type" value="Genomic_DNA"/>
</dbReference>
<accession>A0A2W5NFG3</accession>
<gene>
    <name evidence="2" type="ORF">DI555_22025</name>
</gene>
<evidence type="ECO:0000313" key="2">
    <source>
        <dbReference type="EMBL" id="PZQ50959.1"/>
    </source>
</evidence>
<evidence type="ECO:0000259" key="1">
    <source>
        <dbReference type="Pfam" id="PF04577"/>
    </source>
</evidence>
<dbReference type="InterPro" id="IPR049625">
    <property type="entry name" value="Glyco_transf_61_cat"/>
</dbReference>